<accession>A0A2S2E090</accession>
<name>A0A2S2E090_9ALTE</name>
<dbReference type="AlphaFoldDB" id="A0A2S2E090"/>
<reference evidence="1 2" key="1">
    <citation type="submission" date="2018-05" db="EMBL/GenBank/DDBJ databases">
        <title>Salinimonas sp. HMF8227 Genome sequencing and assembly.</title>
        <authorList>
            <person name="Kang H."/>
            <person name="Kang J."/>
            <person name="Cha I."/>
            <person name="Kim H."/>
            <person name="Joh K."/>
        </authorList>
    </citation>
    <scope>NUCLEOTIDE SEQUENCE [LARGE SCALE GENOMIC DNA]</scope>
    <source>
        <strain evidence="1 2">HMF8227</strain>
    </source>
</reference>
<organism evidence="1 2">
    <name type="scientific">Saliniradius amylolyticus</name>
    <dbReference type="NCBI Taxonomy" id="2183582"/>
    <lineage>
        <taxon>Bacteria</taxon>
        <taxon>Pseudomonadati</taxon>
        <taxon>Pseudomonadota</taxon>
        <taxon>Gammaproteobacteria</taxon>
        <taxon>Alteromonadales</taxon>
        <taxon>Alteromonadaceae</taxon>
        <taxon>Saliniradius</taxon>
    </lineage>
</organism>
<keyword evidence="2" id="KW-1185">Reference proteome</keyword>
<evidence type="ECO:0000313" key="1">
    <source>
        <dbReference type="EMBL" id="AWL11058.1"/>
    </source>
</evidence>
<gene>
    <name evidence="1" type="ORF">HMF8227_00562</name>
</gene>
<protein>
    <submittedName>
        <fullName evidence="1">Uncharacterized protein</fullName>
    </submittedName>
</protein>
<dbReference type="KEGG" id="salh:HMF8227_00562"/>
<dbReference type="EMBL" id="CP029347">
    <property type="protein sequence ID" value="AWL11058.1"/>
    <property type="molecule type" value="Genomic_DNA"/>
</dbReference>
<evidence type="ECO:0000313" key="2">
    <source>
        <dbReference type="Proteomes" id="UP000245728"/>
    </source>
</evidence>
<sequence length="59" mass="7184">MDEKQPSLASIRQQLEQLHQLQREQSAQLEQWRSLKQTLEQTLQHWPYQPEQCANLQKR</sequence>
<dbReference type="Proteomes" id="UP000245728">
    <property type="component" value="Chromosome"/>
</dbReference>
<proteinExistence type="predicted"/>